<reference evidence="1 2" key="1">
    <citation type="submission" date="2014-06" db="EMBL/GenBank/DDBJ databases">
        <title>Evolutionary Origins and Diversification of the Mycorrhizal Mutualists.</title>
        <authorList>
            <consortium name="DOE Joint Genome Institute"/>
            <consortium name="Mycorrhizal Genomics Consortium"/>
            <person name="Kohler A."/>
            <person name="Kuo A."/>
            <person name="Nagy L.G."/>
            <person name="Floudas D."/>
            <person name="Copeland A."/>
            <person name="Barry K.W."/>
            <person name="Cichocki N."/>
            <person name="Veneault-Fourrey C."/>
            <person name="LaButti K."/>
            <person name="Lindquist E.A."/>
            <person name="Lipzen A."/>
            <person name="Lundell T."/>
            <person name="Morin E."/>
            <person name="Murat C."/>
            <person name="Riley R."/>
            <person name="Ohm R."/>
            <person name="Sun H."/>
            <person name="Tunlid A."/>
            <person name="Henrissat B."/>
            <person name="Grigoriev I.V."/>
            <person name="Hibbett D.S."/>
            <person name="Martin F."/>
        </authorList>
    </citation>
    <scope>NUCLEOTIDE SEQUENCE [LARGE SCALE GENOMIC DNA]</scope>
    <source>
        <strain evidence="1 2">SS14</strain>
    </source>
</reference>
<accession>A0A0C9VSD2</accession>
<dbReference type="EMBL" id="KN837140">
    <property type="protein sequence ID" value="KIJ40921.1"/>
    <property type="molecule type" value="Genomic_DNA"/>
</dbReference>
<keyword evidence="2" id="KW-1185">Reference proteome</keyword>
<dbReference type="AlphaFoldDB" id="A0A0C9VSD2"/>
<dbReference type="OrthoDB" id="2788229at2759"/>
<sequence>MPSGSLAQAFPPERFEAIIDFLYNDIPSLCACGLVCWQWNIFSRAHLFATMDLGWHQADRILRLKVVSADSSTIPRNIRRLNITNHHGNDWTNTIFNKLPPLPAIRTLMLQVAYWRKLSSRAKDNMAQIFQSLTELSLYSITFEGLDQAFDALNNARQVKALKLSQISCDNYDIGNINVLVTLPQLSKLTISSNRFSKHLFTNLCNQKYIPTV</sequence>
<evidence type="ECO:0008006" key="3">
    <source>
        <dbReference type="Google" id="ProtNLM"/>
    </source>
</evidence>
<dbReference type="HOGENOM" id="CLU_1533543_0_0_1"/>
<gene>
    <name evidence="1" type="ORF">M422DRAFT_256100</name>
</gene>
<name>A0A0C9VSD2_SPHS4</name>
<dbReference type="InterPro" id="IPR036047">
    <property type="entry name" value="F-box-like_dom_sf"/>
</dbReference>
<proteinExistence type="predicted"/>
<organism evidence="1 2">
    <name type="scientific">Sphaerobolus stellatus (strain SS14)</name>
    <dbReference type="NCBI Taxonomy" id="990650"/>
    <lineage>
        <taxon>Eukaryota</taxon>
        <taxon>Fungi</taxon>
        <taxon>Dikarya</taxon>
        <taxon>Basidiomycota</taxon>
        <taxon>Agaricomycotina</taxon>
        <taxon>Agaricomycetes</taxon>
        <taxon>Phallomycetidae</taxon>
        <taxon>Geastrales</taxon>
        <taxon>Sphaerobolaceae</taxon>
        <taxon>Sphaerobolus</taxon>
    </lineage>
</organism>
<dbReference type="SUPFAM" id="SSF52047">
    <property type="entry name" value="RNI-like"/>
    <property type="match status" value="1"/>
</dbReference>
<protein>
    <recommendedName>
        <fullName evidence="3">F-box domain-containing protein</fullName>
    </recommendedName>
</protein>
<evidence type="ECO:0000313" key="2">
    <source>
        <dbReference type="Proteomes" id="UP000054279"/>
    </source>
</evidence>
<dbReference type="Gene3D" id="3.80.10.10">
    <property type="entry name" value="Ribonuclease Inhibitor"/>
    <property type="match status" value="1"/>
</dbReference>
<dbReference type="InterPro" id="IPR032675">
    <property type="entry name" value="LRR_dom_sf"/>
</dbReference>
<evidence type="ECO:0000313" key="1">
    <source>
        <dbReference type="EMBL" id="KIJ40921.1"/>
    </source>
</evidence>
<dbReference type="SUPFAM" id="SSF81383">
    <property type="entry name" value="F-box domain"/>
    <property type="match status" value="1"/>
</dbReference>
<dbReference type="Proteomes" id="UP000054279">
    <property type="component" value="Unassembled WGS sequence"/>
</dbReference>